<dbReference type="EMBL" id="JAETWB010000018">
    <property type="protein sequence ID" value="MBL6080861.1"/>
    <property type="molecule type" value="Genomic_DNA"/>
</dbReference>
<comment type="caution">
    <text evidence="10">The sequence shown here is derived from an EMBL/GenBank/DDBJ whole genome shotgun (WGS) entry which is preliminary data.</text>
</comment>
<keyword evidence="11" id="KW-1185">Reference proteome</keyword>
<keyword evidence="3 6" id="KW-0378">Hydrolase</keyword>
<organism evidence="10 11">
    <name type="scientific">Belnapia arida</name>
    <dbReference type="NCBI Taxonomy" id="2804533"/>
    <lineage>
        <taxon>Bacteria</taxon>
        <taxon>Pseudomonadati</taxon>
        <taxon>Pseudomonadota</taxon>
        <taxon>Alphaproteobacteria</taxon>
        <taxon>Acetobacterales</taxon>
        <taxon>Roseomonadaceae</taxon>
        <taxon>Belnapia</taxon>
    </lineage>
</organism>
<feature type="compositionally biased region" description="Low complexity" evidence="7">
    <location>
        <begin position="13"/>
        <end position="27"/>
    </location>
</feature>
<comment type="cofactor">
    <cofactor evidence="6">
        <name>Zn(2+)</name>
        <dbReference type="ChEBI" id="CHEBI:29105"/>
    </cofactor>
    <text evidence="6">Binds 1 zinc ion.</text>
</comment>
<keyword evidence="2 6" id="KW-0479">Metal-binding</keyword>
<keyword evidence="4 6" id="KW-0862">Zinc</keyword>
<dbReference type="InterPro" id="IPR001567">
    <property type="entry name" value="Pept_M3A_M3B_dom"/>
</dbReference>
<keyword evidence="1 6" id="KW-0645">Protease</keyword>
<accession>A0ABS1UC84</accession>
<dbReference type="CDD" id="cd09610">
    <property type="entry name" value="M3B_PepF"/>
    <property type="match status" value="1"/>
</dbReference>
<keyword evidence="5 6" id="KW-0482">Metalloprotease</keyword>
<dbReference type="Gene3D" id="1.10.1370.20">
    <property type="entry name" value="Oligoendopeptidase f, C-terminal domain"/>
    <property type="match status" value="1"/>
</dbReference>
<comment type="similarity">
    <text evidence="6">Belongs to the peptidase M3 family.</text>
</comment>
<dbReference type="Proteomes" id="UP000660885">
    <property type="component" value="Unassembled WGS sequence"/>
</dbReference>
<dbReference type="InterPro" id="IPR013647">
    <property type="entry name" value="OligopepF_N_dom"/>
</dbReference>
<proteinExistence type="inferred from homology"/>
<dbReference type="InterPro" id="IPR011977">
    <property type="entry name" value="Pept_M3B_clade3"/>
</dbReference>
<feature type="domain" description="Oligopeptidase F N-terminal" evidence="9">
    <location>
        <begin position="151"/>
        <end position="219"/>
    </location>
</feature>
<evidence type="ECO:0000313" key="10">
    <source>
        <dbReference type="EMBL" id="MBL6080861.1"/>
    </source>
</evidence>
<evidence type="ECO:0000256" key="6">
    <source>
        <dbReference type="RuleBase" id="RU003435"/>
    </source>
</evidence>
<evidence type="ECO:0000256" key="4">
    <source>
        <dbReference type="ARBA" id="ARBA00022833"/>
    </source>
</evidence>
<evidence type="ECO:0000256" key="1">
    <source>
        <dbReference type="ARBA" id="ARBA00022670"/>
    </source>
</evidence>
<protein>
    <submittedName>
        <fullName evidence="10">M3 family oligoendopeptidase</fullName>
    </submittedName>
</protein>
<sequence>MTRAEPQSPPPQAAADAAAAGATRPAPLSGAVLSPLDAGGEAGPPLPVWDLSDLYASPEDPRLAADLDRAEEEGKAFAARLSGKLGGLSGDALAEAIGQYERIEEMLGRAMSFGQLIFAGDATDPANGRFYQTLQERVTAISSHLLFLTLELNRLDDAEIERKLAGSPALARWQPWLRDLRVFRPHQLSDEIEKLLHEKEVTGRSAWNRLFDETIANMQVRIGDEELTVSAALNRLSDRDRSVRAAAAESISAAFGSQVRLFSLITNTLAKDKEIIDNWRRYPRPGSSRNRANMVEDEVVDALVTAVRDSFPRLSHRYYSMKAKWLGLPKLQHWDRNAPLPEEQDRAIAWPDAVRTVLDSYRAFSPELAEIGGRFFDKPWIDAALRPGKASGAFAHPTVPSAHPYLLLNYHGKSRDVMTLAHELGHGVHQVLAGDQGYLLSGTPLTLAETASVFGEMLTFRGLLDAEQDPKRRRLMLAGKVEDMLNTVVRQIAFYRFETLLHDERRRGELSAERIAELWMQVQRESLGPAFDFTEDYGVYWAYIPHFIHSPFYVYAYAFGDCLVNALYGVYREGRVPDFERKYLDLLRAGGTLRHKELLAPFGLDASDPAFWQRGLDVIASFIDELEQDV</sequence>
<dbReference type="Pfam" id="PF01432">
    <property type="entry name" value="Peptidase_M3"/>
    <property type="match status" value="1"/>
</dbReference>
<dbReference type="Pfam" id="PF08439">
    <property type="entry name" value="Peptidase_M3_N"/>
    <property type="match status" value="1"/>
</dbReference>
<feature type="region of interest" description="Disordered" evidence="7">
    <location>
        <begin position="1"/>
        <end position="44"/>
    </location>
</feature>
<dbReference type="Gene3D" id="1.20.140.70">
    <property type="entry name" value="Oligopeptidase f, N-terminal domain"/>
    <property type="match status" value="1"/>
</dbReference>
<name>A0ABS1UC84_9PROT</name>
<evidence type="ECO:0000313" key="11">
    <source>
        <dbReference type="Proteomes" id="UP000660885"/>
    </source>
</evidence>
<dbReference type="SUPFAM" id="SSF55486">
    <property type="entry name" value="Metalloproteases ('zincins'), catalytic domain"/>
    <property type="match status" value="1"/>
</dbReference>
<dbReference type="NCBIfam" id="TIGR02290">
    <property type="entry name" value="M3_fam_3"/>
    <property type="match status" value="1"/>
</dbReference>
<evidence type="ECO:0000259" key="8">
    <source>
        <dbReference type="Pfam" id="PF01432"/>
    </source>
</evidence>
<evidence type="ECO:0000256" key="5">
    <source>
        <dbReference type="ARBA" id="ARBA00023049"/>
    </source>
</evidence>
<dbReference type="InterPro" id="IPR045090">
    <property type="entry name" value="Pept_M3A_M3B"/>
</dbReference>
<gene>
    <name evidence="10" type="ORF">JMJ56_22875</name>
</gene>
<dbReference type="InterPro" id="IPR042088">
    <property type="entry name" value="OligoPept_F_C"/>
</dbReference>
<evidence type="ECO:0000259" key="9">
    <source>
        <dbReference type="Pfam" id="PF08439"/>
    </source>
</evidence>
<feature type="domain" description="Peptidase M3A/M3B catalytic" evidence="8">
    <location>
        <begin position="237"/>
        <end position="616"/>
    </location>
</feature>
<reference evidence="10 11" key="1">
    <citation type="submission" date="2021-01" db="EMBL/GenBank/DDBJ databases">
        <title>Belnapia mucosa sp. nov. and Belnapia arida sp. nov., isolated from the Tabernas Desert (Almeria, Spain).</title>
        <authorList>
            <person name="Molina-Menor E."/>
            <person name="Vidal-Verdu A."/>
            <person name="Calonge A."/>
            <person name="Satari L."/>
            <person name="Pereto J."/>
            <person name="Porcar M."/>
        </authorList>
    </citation>
    <scope>NUCLEOTIDE SEQUENCE [LARGE SCALE GENOMIC DNA]</scope>
    <source>
        <strain evidence="10 11">T18</strain>
    </source>
</reference>
<dbReference type="PANTHER" id="PTHR11804:SF5">
    <property type="entry name" value="OLIGOENDOPEPTIDASE F"/>
    <property type="match status" value="1"/>
</dbReference>
<evidence type="ECO:0000256" key="2">
    <source>
        <dbReference type="ARBA" id="ARBA00022723"/>
    </source>
</evidence>
<dbReference type="PANTHER" id="PTHR11804">
    <property type="entry name" value="PROTEASE M3 THIMET OLIGOPEPTIDASE-RELATED"/>
    <property type="match status" value="1"/>
</dbReference>
<evidence type="ECO:0000256" key="7">
    <source>
        <dbReference type="SAM" id="MobiDB-lite"/>
    </source>
</evidence>
<evidence type="ECO:0000256" key="3">
    <source>
        <dbReference type="ARBA" id="ARBA00022801"/>
    </source>
</evidence>